<protein>
    <submittedName>
        <fullName evidence="1">ABC transporter substrate binding protein [polyamine]</fullName>
    </submittedName>
</protein>
<gene>
    <name evidence="1" type="ORF">PAI11_38060</name>
</gene>
<reference evidence="1 2" key="1">
    <citation type="journal article" date="2013" name="Biodegradation">
        <title>Quantitative proteomic analysis of ibuprofen-degrading Patulibacter sp. strain I11.</title>
        <authorList>
            <person name="Almeida B."/>
            <person name="Kjeldal H."/>
            <person name="Lolas I."/>
            <person name="Knudsen A.D."/>
            <person name="Carvalho G."/>
            <person name="Nielsen K.L."/>
            <person name="Barreto Crespo M.T."/>
            <person name="Stensballe A."/>
            <person name="Nielsen J.L."/>
        </authorList>
    </citation>
    <scope>NUCLEOTIDE SEQUENCE [LARGE SCALE GENOMIC DNA]</scope>
    <source>
        <strain evidence="1 2">I11</strain>
    </source>
</reference>
<dbReference type="InterPro" id="IPR006059">
    <property type="entry name" value="SBP"/>
</dbReference>
<dbReference type="Gene3D" id="3.40.190.10">
    <property type="entry name" value="Periplasmic binding protein-like II"/>
    <property type="match status" value="2"/>
</dbReference>
<name>H0EAD2_9ACTN</name>
<proteinExistence type="predicted"/>
<dbReference type="Proteomes" id="UP000005143">
    <property type="component" value="Unassembled WGS sequence"/>
</dbReference>
<comment type="caution">
    <text evidence="1">The sequence shown here is derived from an EMBL/GenBank/DDBJ whole genome shotgun (WGS) entry which is preliminary data.</text>
</comment>
<dbReference type="InterPro" id="IPR006311">
    <property type="entry name" value="TAT_signal"/>
</dbReference>
<organism evidence="1 2">
    <name type="scientific">Patulibacter medicamentivorans</name>
    <dbReference type="NCBI Taxonomy" id="1097667"/>
    <lineage>
        <taxon>Bacteria</taxon>
        <taxon>Bacillati</taxon>
        <taxon>Actinomycetota</taxon>
        <taxon>Thermoleophilia</taxon>
        <taxon>Solirubrobacterales</taxon>
        <taxon>Patulibacteraceae</taxon>
        <taxon>Patulibacter</taxon>
    </lineage>
</organism>
<evidence type="ECO:0000313" key="1">
    <source>
        <dbReference type="EMBL" id="EHN09348.1"/>
    </source>
</evidence>
<dbReference type="AlphaFoldDB" id="H0EAD2"/>
<dbReference type="Pfam" id="PF13416">
    <property type="entry name" value="SBP_bac_8"/>
    <property type="match status" value="1"/>
</dbReference>
<dbReference type="PROSITE" id="PS51318">
    <property type="entry name" value="TAT"/>
    <property type="match status" value="1"/>
</dbReference>
<dbReference type="EMBL" id="AGUD01000294">
    <property type="protein sequence ID" value="EHN09348.1"/>
    <property type="molecule type" value="Genomic_DNA"/>
</dbReference>
<evidence type="ECO:0000313" key="2">
    <source>
        <dbReference type="Proteomes" id="UP000005143"/>
    </source>
</evidence>
<dbReference type="RefSeq" id="WP_007578242.1">
    <property type="nucleotide sequence ID" value="NZ_AGUD01000294.1"/>
</dbReference>
<sequence length="386" mass="41375">MSDRTDGPGGIGRRAFLGRAGVGLGALALPGFLAACGGGDGETTTTSGGSGASSESPAIEKLLAAVTSKQLVVAGFGGTTQEVRGKVFLEPFAKRVGLRVVQPLVDGQLGDQMLLGEVPAKWDMAHSSNWMVLYALKKGKKPLPKLPAGIPREDLVAAPINEYSVQTFVTAYVAGSLKGTFPTELSWADFYDTKKFPGKRIVPGPGYYEGVAEPALLADGVNPDELYPLDLERAAHKISSIWDDLIFYNQYPQIQQMLSSKAGSVASGPNGIITGLQNKGVDVVINWKANPITAANCFIINPDAPNMDAAVAYAGWVTDLKRQADFATQTHYGPGFQKAFDMVAPDVRKQIPTAPEHHPVPTSETWLAEHYDELIKFNEKLFNDNK</sequence>
<keyword evidence="2" id="KW-1185">Reference proteome</keyword>
<dbReference type="OrthoDB" id="9815444at2"/>
<dbReference type="SUPFAM" id="SSF53850">
    <property type="entry name" value="Periplasmic binding protein-like II"/>
    <property type="match status" value="1"/>
</dbReference>
<accession>H0EAD2</accession>